<name>A0AAV7NTY2_PLEWA</name>
<protein>
    <submittedName>
        <fullName evidence="1">Uncharacterized protein</fullName>
    </submittedName>
</protein>
<proteinExistence type="predicted"/>
<dbReference type="EMBL" id="JANPWB010000012">
    <property type="protein sequence ID" value="KAJ1119371.1"/>
    <property type="molecule type" value="Genomic_DNA"/>
</dbReference>
<dbReference type="AlphaFoldDB" id="A0AAV7NTY2"/>
<organism evidence="1 2">
    <name type="scientific">Pleurodeles waltl</name>
    <name type="common">Iberian ribbed newt</name>
    <dbReference type="NCBI Taxonomy" id="8319"/>
    <lineage>
        <taxon>Eukaryota</taxon>
        <taxon>Metazoa</taxon>
        <taxon>Chordata</taxon>
        <taxon>Craniata</taxon>
        <taxon>Vertebrata</taxon>
        <taxon>Euteleostomi</taxon>
        <taxon>Amphibia</taxon>
        <taxon>Batrachia</taxon>
        <taxon>Caudata</taxon>
        <taxon>Salamandroidea</taxon>
        <taxon>Salamandridae</taxon>
        <taxon>Pleurodelinae</taxon>
        <taxon>Pleurodeles</taxon>
    </lineage>
</organism>
<dbReference type="Proteomes" id="UP001066276">
    <property type="component" value="Chromosome 8"/>
</dbReference>
<evidence type="ECO:0000313" key="1">
    <source>
        <dbReference type="EMBL" id="KAJ1119371.1"/>
    </source>
</evidence>
<sequence length="75" mass="7970">MRRADGTAYKSAPVASSCGGCGRPLGPTAIALKKSAEPGKPRRFSATSRAVIKEPGRSLRHCMPRKKIDMCTLLA</sequence>
<keyword evidence="2" id="KW-1185">Reference proteome</keyword>
<reference evidence="1" key="1">
    <citation type="journal article" date="2022" name="bioRxiv">
        <title>Sequencing and chromosome-scale assembly of the giantPleurodeles waltlgenome.</title>
        <authorList>
            <person name="Brown T."/>
            <person name="Elewa A."/>
            <person name="Iarovenko S."/>
            <person name="Subramanian E."/>
            <person name="Araus A.J."/>
            <person name="Petzold A."/>
            <person name="Susuki M."/>
            <person name="Suzuki K.-i.T."/>
            <person name="Hayashi T."/>
            <person name="Toyoda A."/>
            <person name="Oliveira C."/>
            <person name="Osipova E."/>
            <person name="Leigh N.D."/>
            <person name="Simon A."/>
            <person name="Yun M.H."/>
        </authorList>
    </citation>
    <scope>NUCLEOTIDE SEQUENCE</scope>
    <source>
        <strain evidence="1">20211129_DDA</strain>
        <tissue evidence="1">Liver</tissue>
    </source>
</reference>
<evidence type="ECO:0000313" key="2">
    <source>
        <dbReference type="Proteomes" id="UP001066276"/>
    </source>
</evidence>
<accession>A0AAV7NTY2</accession>
<comment type="caution">
    <text evidence="1">The sequence shown here is derived from an EMBL/GenBank/DDBJ whole genome shotgun (WGS) entry which is preliminary data.</text>
</comment>
<gene>
    <name evidence="1" type="ORF">NDU88_007557</name>
</gene>